<evidence type="ECO:0000313" key="6">
    <source>
        <dbReference type="EMBL" id="PZF75861.1"/>
    </source>
</evidence>
<keyword evidence="2" id="KW-0863">Zinc-finger</keyword>
<dbReference type="InterPro" id="IPR007527">
    <property type="entry name" value="Znf_SWIM"/>
</dbReference>
<dbReference type="PROSITE" id="PS50966">
    <property type="entry name" value="ZF_SWIM"/>
    <property type="match status" value="1"/>
</dbReference>
<dbReference type="SMART" id="SM00487">
    <property type="entry name" value="DEXDc"/>
    <property type="match status" value="1"/>
</dbReference>
<protein>
    <recommendedName>
        <fullName evidence="8">ATP-dependent helicase</fullName>
    </recommendedName>
</protein>
<evidence type="ECO:0008006" key="8">
    <source>
        <dbReference type="Google" id="ProtNLM"/>
    </source>
</evidence>
<dbReference type="Gene3D" id="3.40.50.10810">
    <property type="entry name" value="Tandem AAA-ATPase domain"/>
    <property type="match status" value="1"/>
</dbReference>
<dbReference type="CDD" id="cd18793">
    <property type="entry name" value="SF2_C_SNF"/>
    <property type="match status" value="1"/>
</dbReference>
<keyword evidence="1" id="KW-0378">Hydrolase</keyword>
<dbReference type="InterPro" id="IPR049730">
    <property type="entry name" value="SNF2/RAD54-like_C"/>
</dbReference>
<dbReference type="EMBL" id="QKVK01000008">
    <property type="protein sequence ID" value="PZF75861.1"/>
    <property type="molecule type" value="Genomic_DNA"/>
</dbReference>
<keyword evidence="2" id="KW-0862">Zinc</keyword>
<accession>A0A2W2AKJ8</accession>
<evidence type="ECO:0000259" key="4">
    <source>
        <dbReference type="PROSITE" id="PS51192"/>
    </source>
</evidence>
<dbReference type="SMART" id="SM00490">
    <property type="entry name" value="HELICc"/>
    <property type="match status" value="1"/>
</dbReference>
<dbReference type="GO" id="GO:0016787">
    <property type="term" value="F:hydrolase activity"/>
    <property type="evidence" value="ECO:0007669"/>
    <property type="project" value="UniProtKB-KW"/>
</dbReference>
<feature type="domain" description="Helicase ATP-binding" evidence="4">
    <location>
        <begin position="39"/>
        <end position="202"/>
    </location>
</feature>
<dbReference type="GO" id="GO:0004386">
    <property type="term" value="F:helicase activity"/>
    <property type="evidence" value="ECO:0007669"/>
    <property type="project" value="UniProtKB-KW"/>
</dbReference>
<dbReference type="Proteomes" id="UP000248795">
    <property type="component" value="Unassembled WGS sequence"/>
</dbReference>
<dbReference type="PANTHER" id="PTHR45766:SF6">
    <property type="entry name" value="SWI_SNF-RELATED MATRIX-ASSOCIATED ACTIN-DEPENDENT REGULATOR OF CHROMATIN SUBFAMILY A-LIKE PROTEIN 1"/>
    <property type="match status" value="1"/>
</dbReference>
<evidence type="ECO:0000259" key="5">
    <source>
        <dbReference type="PROSITE" id="PS51194"/>
    </source>
</evidence>
<gene>
    <name evidence="6" type="ORF">DK847_16710</name>
</gene>
<dbReference type="InterPro" id="IPR038718">
    <property type="entry name" value="SNF2-like_sf"/>
</dbReference>
<evidence type="ECO:0000259" key="3">
    <source>
        <dbReference type="PROSITE" id="PS50966"/>
    </source>
</evidence>
<dbReference type="PROSITE" id="PS51194">
    <property type="entry name" value="HELICASE_CTER"/>
    <property type="match status" value="1"/>
</dbReference>
<reference evidence="7" key="1">
    <citation type="submission" date="2018-06" db="EMBL/GenBank/DDBJ databases">
        <title>Aestuariibacter litoralis strain KCTC 52945T.</title>
        <authorList>
            <person name="Li X."/>
            <person name="Salam N."/>
            <person name="Li J.-L."/>
            <person name="Chen Y.-M."/>
            <person name="Yang Z.-W."/>
            <person name="Zhang L.-Y."/>
            <person name="Han M.-X."/>
            <person name="Xiao M."/>
            <person name="Li W.-J."/>
        </authorList>
    </citation>
    <scope>NUCLEOTIDE SEQUENCE [LARGE SCALE GENOMIC DNA]</scope>
    <source>
        <strain evidence="7">KCTC 52945</strain>
    </source>
</reference>
<dbReference type="InterPro" id="IPR027417">
    <property type="entry name" value="P-loop_NTPase"/>
</dbReference>
<dbReference type="Gene3D" id="3.40.50.300">
    <property type="entry name" value="P-loop containing nucleotide triphosphate hydrolases"/>
    <property type="match status" value="1"/>
</dbReference>
<dbReference type="InterPro" id="IPR000330">
    <property type="entry name" value="SNF2_N"/>
</dbReference>
<dbReference type="Pfam" id="PF00176">
    <property type="entry name" value="SNF2-rel_dom"/>
    <property type="match status" value="1"/>
</dbReference>
<dbReference type="InterPro" id="IPR014001">
    <property type="entry name" value="Helicase_ATP-bd"/>
</dbReference>
<keyword evidence="7" id="KW-1185">Reference proteome</keyword>
<evidence type="ECO:0000256" key="2">
    <source>
        <dbReference type="PROSITE-ProRule" id="PRU00325"/>
    </source>
</evidence>
<proteinExistence type="predicted"/>
<dbReference type="SUPFAM" id="SSF52540">
    <property type="entry name" value="P-loop containing nucleoside triphosphate hydrolases"/>
    <property type="match status" value="2"/>
</dbReference>
<dbReference type="InterPro" id="IPR001650">
    <property type="entry name" value="Helicase_C-like"/>
</dbReference>
<evidence type="ECO:0000313" key="7">
    <source>
        <dbReference type="Proteomes" id="UP000248795"/>
    </source>
</evidence>
<dbReference type="GO" id="GO:0006281">
    <property type="term" value="P:DNA repair"/>
    <property type="evidence" value="ECO:0007669"/>
    <property type="project" value="TreeGrafter"/>
</dbReference>
<dbReference type="GO" id="GO:0031297">
    <property type="term" value="P:replication fork processing"/>
    <property type="evidence" value="ECO:0007669"/>
    <property type="project" value="TreeGrafter"/>
</dbReference>
<comment type="caution">
    <text evidence="6">The sequence shown here is derived from an EMBL/GenBank/DDBJ whole genome shotgun (WGS) entry which is preliminary data.</text>
</comment>
<dbReference type="PANTHER" id="PTHR45766">
    <property type="entry name" value="DNA ANNEALING HELICASE AND ENDONUCLEASE ZRANB3 FAMILY MEMBER"/>
    <property type="match status" value="1"/>
</dbReference>
<dbReference type="PROSITE" id="PS51192">
    <property type="entry name" value="HELICASE_ATP_BIND_1"/>
    <property type="match status" value="1"/>
</dbReference>
<dbReference type="GO" id="GO:0005524">
    <property type="term" value="F:ATP binding"/>
    <property type="evidence" value="ECO:0007669"/>
    <property type="project" value="InterPro"/>
</dbReference>
<evidence type="ECO:0000256" key="1">
    <source>
        <dbReference type="ARBA" id="ARBA00022801"/>
    </source>
</evidence>
<name>A0A2W2AKJ8_9HYPH</name>
<organism evidence="6 7">
    <name type="scientific">Aestuariivirga litoralis</name>
    <dbReference type="NCBI Taxonomy" id="2650924"/>
    <lineage>
        <taxon>Bacteria</taxon>
        <taxon>Pseudomonadati</taxon>
        <taxon>Pseudomonadota</taxon>
        <taxon>Alphaproteobacteria</taxon>
        <taxon>Hyphomicrobiales</taxon>
        <taxon>Aestuariivirgaceae</taxon>
        <taxon>Aestuariivirga</taxon>
    </lineage>
</organism>
<keyword evidence="2" id="KW-0479">Metal-binding</keyword>
<feature type="domain" description="SWIM-type" evidence="3">
    <location>
        <begin position="529"/>
        <end position="555"/>
    </location>
</feature>
<dbReference type="Pfam" id="PF00271">
    <property type="entry name" value="Helicase_C"/>
    <property type="match status" value="1"/>
</dbReference>
<sequence>MVSGRGEEGKGMNDFVVPHLAELSRIPRGLLYPHQSDGVAFLLSKKRVVLADDMGLGKTRQAIVAMNVGAPEGAILVVCPASLKLNWRREIRMVDPGAAVEIIGAKDGAPEGTPRWVIVNYDLLTKNAARLHDVPWAGVILDEAHFIKNASQRTSYCLKLLGVQKETRAPVIGPQYVFLLTGTPMTNRPRDLFNLLRCVGHPAARSFLSFAKRYCDAYQNDFGWVTTGASNLEELNLLLKEVSIRRKKEEVLDLPPKVRSWVPVDVASSAFAIESSLAFIRWYASTDPANPNDKQFLAKLMKVRTALHKAKHKAVEERIQDVLETGQKVVVFTSFTEGLKRHAKTLGEACVTISGSDTAEQRQAAVERFQDDQEVRVAVCNLIAGGVGITLTAGTHVIFQDLDWVPANHAQAEDRCYRLGQKNRVTVEYFFAEGSLDEYISELLSLKMALIGSVEAEVAPDASFLAELESRLRAIAPALMQEAKLAKSDPKDRLTELTALLPKAQRQQEEADNPGLWEFKSSRDLSKSYRVTYGRAGHLECTCEGFLYRGNCKHVQDVRAKV</sequence>
<feature type="domain" description="Helicase C-terminal" evidence="5">
    <location>
        <begin position="314"/>
        <end position="459"/>
    </location>
</feature>
<dbReference type="AlphaFoldDB" id="A0A2W2AKJ8"/>
<dbReference type="GO" id="GO:0008270">
    <property type="term" value="F:zinc ion binding"/>
    <property type="evidence" value="ECO:0007669"/>
    <property type="project" value="UniProtKB-KW"/>
</dbReference>